<evidence type="ECO:0000313" key="2">
    <source>
        <dbReference type="EMBL" id="KAF1013793.1"/>
    </source>
</evidence>
<dbReference type="Proteomes" id="UP000487117">
    <property type="component" value="Unassembled WGS sequence"/>
</dbReference>
<organism evidence="2 3">
    <name type="scientific">Stenotrophomonas maltophilia</name>
    <name type="common">Pseudomonas maltophilia</name>
    <name type="synonym">Xanthomonas maltophilia</name>
    <dbReference type="NCBI Taxonomy" id="40324"/>
    <lineage>
        <taxon>Bacteria</taxon>
        <taxon>Pseudomonadati</taxon>
        <taxon>Pseudomonadota</taxon>
        <taxon>Gammaproteobacteria</taxon>
        <taxon>Lysobacterales</taxon>
        <taxon>Lysobacteraceae</taxon>
        <taxon>Stenotrophomonas</taxon>
        <taxon>Stenotrophomonas maltophilia group</taxon>
    </lineage>
</organism>
<protein>
    <submittedName>
        <fullName evidence="2">Uncharacterized protein</fullName>
    </submittedName>
</protein>
<evidence type="ECO:0000256" key="1">
    <source>
        <dbReference type="SAM" id="Phobius"/>
    </source>
</evidence>
<sequence>MPEAAVWVAAVVAVYAIGVAIYATFYWPWSRAQRALRRLRKHRAPLRSLPESEARILQLIEFPAGLPVYLLEGSCGEFVIRSRFSPPEHVQTLAGVPVKYPAGLAGAVRAGSNTAEVVLGRDHAMVVRLNGVKLRS</sequence>
<accession>A0A7V8FED1</accession>
<keyword evidence="1" id="KW-0812">Transmembrane</keyword>
<name>A0A7V8FED1_STEMA</name>
<reference evidence="3" key="1">
    <citation type="journal article" date="2020" name="MBio">
        <title>Horizontal gene transfer to a defensive symbiont with a reduced genome amongst a multipartite beetle microbiome.</title>
        <authorList>
            <person name="Waterworth S.C."/>
            <person name="Florez L.V."/>
            <person name="Rees E.R."/>
            <person name="Hertweck C."/>
            <person name="Kaltenpoth M."/>
            <person name="Kwan J.C."/>
        </authorList>
    </citation>
    <scope>NUCLEOTIDE SEQUENCE [LARGE SCALE GENOMIC DNA]</scope>
</reference>
<dbReference type="EMBL" id="WNDS01000004">
    <property type="protein sequence ID" value="KAF1013793.1"/>
    <property type="molecule type" value="Genomic_DNA"/>
</dbReference>
<dbReference type="AlphaFoldDB" id="A0A7V8FED1"/>
<proteinExistence type="predicted"/>
<comment type="caution">
    <text evidence="2">The sequence shown here is derived from an EMBL/GenBank/DDBJ whole genome shotgun (WGS) entry which is preliminary data.</text>
</comment>
<evidence type="ECO:0000313" key="3">
    <source>
        <dbReference type="Proteomes" id="UP000487117"/>
    </source>
</evidence>
<keyword evidence="1" id="KW-0472">Membrane</keyword>
<keyword evidence="1" id="KW-1133">Transmembrane helix</keyword>
<feature type="transmembrane region" description="Helical" evidence="1">
    <location>
        <begin position="6"/>
        <end position="29"/>
    </location>
</feature>
<gene>
    <name evidence="2" type="ORF">GAK31_02810</name>
</gene>